<reference evidence="8" key="1">
    <citation type="journal article" date="2023" name="Mol. Biol. Evol.">
        <title>Third-Generation Sequencing Reveals the Adaptive Role of the Epigenome in Three Deep-Sea Polychaetes.</title>
        <authorList>
            <person name="Perez M."/>
            <person name="Aroh O."/>
            <person name="Sun Y."/>
            <person name="Lan Y."/>
            <person name="Juniper S.K."/>
            <person name="Young C.R."/>
            <person name="Angers B."/>
            <person name="Qian P.Y."/>
        </authorList>
    </citation>
    <scope>NUCLEOTIDE SEQUENCE</scope>
    <source>
        <strain evidence="8">P08H-3</strain>
    </source>
</reference>
<dbReference type="PROSITE" id="PS00678">
    <property type="entry name" value="WD_REPEATS_1"/>
    <property type="match status" value="1"/>
</dbReference>
<evidence type="ECO:0000256" key="1">
    <source>
        <dbReference type="ARBA" id="ARBA00022574"/>
    </source>
</evidence>
<feature type="compositionally biased region" description="Basic and acidic residues" evidence="4">
    <location>
        <begin position="2033"/>
        <end position="2049"/>
    </location>
</feature>
<dbReference type="PROSITE" id="PS50197">
    <property type="entry name" value="BEACH"/>
    <property type="match status" value="1"/>
</dbReference>
<dbReference type="InterPro" id="IPR019775">
    <property type="entry name" value="WD40_repeat_CS"/>
</dbReference>
<feature type="region of interest" description="Disordered" evidence="4">
    <location>
        <begin position="2067"/>
        <end position="2093"/>
    </location>
</feature>
<keyword evidence="5" id="KW-1133">Transmembrane helix</keyword>
<dbReference type="PROSITE" id="PS50082">
    <property type="entry name" value="WD_REPEATS_2"/>
    <property type="match status" value="2"/>
</dbReference>
<dbReference type="InterPro" id="IPR023362">
    <property type="entry name" value="PH-BEACH_dom"/>
</dbReference>
<dbReference type="Pfam" id="PF14844">
    <property type="entry name" value="PH_BEACH"/>
    <property type="match status" value="1"/>
</dbReference>
<dbReference type="Pfam" id="PF02138">
    <property type="entry name" value="Beach"/>
    <property type="match status" value="1"/>
</dbReference>
<dbReference type="FunFam" id="2.130.10.10:FF:000292">
    <property type="entry name" value="Lysosomal trafficking regulator"/>
    <property type="match status" value="1"/>
</dbReference>
<feature type="region of interest" description="Disordered" evidence="4">
    <location>
        <begin position="2030"/>
        <end position="2049"/>
    </location>
</feature>
<accession>A0AAD9MSW8</accession>
<dbReference type="InterPro" id="IPR050865">
    <property type="entry name" value="BEACH_Domain"/>
</dbReference>
<sequence length="3976" mass="448120">MTLFRTFSRKWKFLGASVRLFSWPLKDWPQAKTEKLDVFLEWALYEATRSEGNILPEFSDMHSVSNLLAGEFLADIHRICSHSNDDDVTELQSYLQVGRGGVILRVLHTIGVQGLSCSHELAELMVSILPLSLSLQSSIETAHDDIELCHIGCCYSDSSNILGSTVPKSNTTLYPAGYTSAKKSPKFPLLTVVRGGSSHLDTHKTLAESAFQRTIHYQRTHRHSSSQSKDTDSSTSNSDEEYIHARSPFHFRITSYPLMRSKATCPLGVFPGLLGNAREPETATDGSSHPSWPKMEPLNLCLLLLSLVRELCHEDCYQLESKKSVSVHILPSLTQLFSNMYYDTDLKSTSVAGECRTIHSKDLNLLKRYFVRIVLSISSYVAMQISGLTVLHANNALPVLLSVAVDAIYKQRVVEEDSCPDPSKLFLAQDITVGTWLLLEHIFSTIPHNPSTLTAALKLFHDVISHRGLAAVEGLVVLWERVMIHEEEHKQLLSATPRASESKHQVTYVISVMSRVIRFLKQSKINYIHSVKCTRQKHKKCDFRWYAHHHHDVLGLAGSKPFMLNGESCDSMEALNSDQDNSDPELCAVACIAEFLFYLYKRCLSRTIQVKLLYCIEDAGVCCCMSPGSVIHILVKSISGQSPTLRDYTLKILVRILLDQCGGAEQVQRSKGICHICKDETMRRTESEICRMQHLDNREVAFVSHQETSDSAFSGSDISLHEDGSQEHRIPRWRVLKQFYSLVLDSGCDLDVGVQVMQHLLTLVSQGCDSLKQELFQCIFMPLLAATKTLTKATSSDAAMDCADDGWQPSIPIIQHCLVGLPLLLQSKSVHTIFLGHEGMQQLCQLSQVNLLHTSVLRMFQVLIILEEHKMTEARIGAEYKFHLQQGWEDNLETIKAHSVKSQENNILIDCAEEATEAVSSSRTLYQQMCSLEDVDTASTSQSDENHTFSSILDEFTIMLSESVKLLAEITAGELLNVADLGKVVDVWNTCDQLFAQSSNFRHRFLSLDGPLHALEVYRTALDELVKCTDINLGAQDLRGHGCNSQFSTWLALVQYSLNVCLATCSLNSRHTLEQFNITDLLEHSKKVLADSDLWTAEYATGVKHICDMLLATAVIKYSHMDVLQLQIFALMCDLLIVPQQYKDEDPIYDRELLEIQEPCSSKESETCFTEQGYEADSEFVSDEIKDAYGRNRSEEISSQLCSGDYVTYPEVCRLVIELLALYHRKSHDKMCSVAVLPPVLLKMLSLIRHNVYTAMCLYNQGILKVLLEGFKSVLVSSEHSSQGEQKLLLDLFLAIARHAISSQELRAFLELFKADGVSLDNLLPTGLALIQSYRAQPSHIICFPIVKSNYISQYDILCQSLTSDVLHASLNPVPPMTDNGHRDSMTFASTSSQGTEGLLSDKTDSLTSDEDTSKHNLRSANHHAPLQFCLKDQVLWPSPSNRKGFSMSMWLRMEALDQPNASNGDWTSRETVTESRGLWDVLNSSSKRRPLPDRLRIAMKRHFDSRHWSNQCLHLVSVGNSTLMFEVWAEPHIANLIFRIVTHVNGHQKVLCEVPHATSIKPSRWHHMTLAFREEPYSHTKRVIVSTILDGCFQHESVMEYSTQDVQETECTVYIGHVLSQDDLEMISGKWQLGNFMLFKDSQMTKHTSFHIYALGPQCCTLSQCDCSEQTLSYAPFITDDVIRHSGLSHDVLTGNHTIYLQHLRENLVIGYNPGIATAFSLYTPPPDRLQTQSSGLKGFLLPSSSHKSTFNSLMHQPVAVQVKLVTDVAPQIHHSLTQALNEIGGLSVFICLFAKIVEMKASPSHQAEALKLLFALLHNNPKFVKEFYDMGGHDLLTKVFASVPCYIGPQIIKVLLDVCLSKPVLIYSQSGQRYQLDGSTDALIQDTQIIMDLLLAWKIWEKAEDGIWILVFEALELLIRPEHPHRSFNIQQLQNANLIEKMLMICLERLQDSYPALPVAICCKIVKIIHHLVSSPPDIHNVMSVCDFLLLTHPAASTFVCHADEDFYFRHKWVHHSPADVIQVNAQMEDDSPKRDQSSDAKLESSAADCERVKIGAPSLDGKEKCETTRMELSANDPKSTSTPRKKHGSQKDVIKFSGKQFFRVNKLFSEDNEEGVKCHSLPSQGFWSRYSDDEYTGDVLPDDVDINVSRKLQKGISTMFKTLTSSYPESLKWDRMANITALVQQPDEIDVKEFRGHREGSELADLAENGLDLTVSTKERSRLSQKIVRGGHQLKLKLKQRIRSYSDNVTHSMSRQVRRSYDVTSSGETDEELLESDSSSQSSDNQSLDGSSEHKMLSSVLGRGNVISDNDEDSEASICEQPDCSFTRLRDYIENGVAGGDGIVPDENDNDNSATCRMSGKSDSSEKSSEKLLNSDEENQQASHSGSFVMVEDRFGDELTRGNDRTPSSDWQIYSIEETQKSQGQSHVRIGSHRDEFIEQGEEGLVFICSHLLEILSQILVNMPQDDFLRVTAAVLKPQILIVMAHHNSPHIRIGVIKVLDVFLLRMTKEQEQSFLDLPGFTLLACQLHQHNVTAEIVEACFTLLLGQPHKLEDNLSQNMLVEMRPIQEASITLLLSMLENSITDTVLCHNILCLMGQIFSSVPNMVLPMLSNGLTETLCNMFSGLCALPPRCTDIGEDERLLLVEGIQKFFCCIADKCFSTRESAYFQHLEYLFTVLYVLENKQIEIYGVDSDQVSHLKVTQSLCFRIIFDYVGELMESQSGLLSRSLFSGAVGSLLSRLPLASTNSFSEEEEWNSLDEGLNSANQRSFGWPSLGSSNFLSPSDKKNGSSLRSRSLPGTNRENTNIQNKSFTFDQIQRPKVQSSLDLFTTGLFSGKKNQGLTQAELAERLKKIIVMATDFILYTVHHNNNSSQSGKVSKTETGTEKSDPDVEFSCFLLDFMMKGIITGLERSLFQRKSPGISVLWQVKDTLRMQFARLLERMLSPDQDLSLTLRAIELLAVEPKFKDVFKITYTVKLLGIKVSVYLYELQHRYVHQLTSAQRDQVQEINDVLHSVGVQVYKIGRKLTPNEKANMLEDRSLWSLQYVRERSEWLKIIDEAMNKILKKQQQTAKKLVADALKVTQGVSNTQNIQRKKFLEHVKKQISNKVHVKKAWQHLIQQLTHERAVWYDIRSHPKSWQLDPTEGPCRVRRRMQRCHLGIDQKFLTPENQYKLANESTGELLIGQSDIYFIADEAIKDANYTQLLLGNKDLFISLAQLDVKGVQKRWFQLRDNALEIFLTNGKTCLLAFRSTKERDDLYTKILTLELPNLITDENLSAIQHLWLDGKMTNFEYLTHLNKMAGRSFNDLMQYPVFPFVLANYNLGALDLESDSSYRNLSRPIAVQYKHREQRYIDNYVCLAGEQYQDVSDYHSEPYHYGSHYSNSGTVLHFLVRLPPFTQMFLDYQDDSFDLPDRTFHSLETSWKLASLESSTDVKELIPEFFFLPEFLCNSEGYNFGKRQSGKQVWDVTLPPWCMNDPRLFILVHRQALESAYVTQHIAAWIDLVFGFKQTGKAAVDAINVFHPATYFGVDVDSIEDPMRRRAVKTMIKTYGQTPKQLFKTSHPIGQSAAYQGMKGFEKQLTSCKESTKSSVVKSPLKTVKGLVWGSYVGSPDQGEPTMIWIQNHPSAISLLVALPTGGMFGLGANSCLLVMYSKEKGATSVNTVDVLWAAIISWSHPDSIIRIKNRKDLPAINFIHWNTEEQVTCCASVPDCRLLFFGGTSGVITILNTKFNQNKQSHLQVFGQRSYLYGHSAAVTMICVCVAFSVVVSSSRDRTLIIWDLNRLCYVRSIRDHRNPVYTTSVSDTLGDIASVSHTGLRQPTREDERTANVMSFNIVVILCRYAENTEPSLIGILLTDHGSCLMLHTINAQHISSIECEELVLCLTFSTAPEGQSINVIAGGLNNGIVRLWSSWDLTPVRDICSNTFTHPVISLAFTHDCQRLFAANADGTVAVWEKASSGRARDVMFIPFL</sequence>
<feature type="repeat" description="WD" evidence="3">
    <location>
        <begin position="3753"/>
        <end position="3794"/>
    </location>
</feature>
<feature type="domain" description="BEACH-type PH" evidence="7">
    <location>
        <begin position="3161"/>
        <end position="3267"/>
    </location>
</feature>
<evidence type="ECO:0000256" key="2">
    <source>
        <dbReference type="ARBA" id="ARBA00022737"/>
    </source>
</evidence>
<dbReference type="InterPro" id="IPR036372">
    <property type="entry name" value="BEACH_dom_sf"/>
</dbReference>
<feature type="repeat" description="WD" evidence="3">
    <location>
        <begin position="3928"/>
        <end position="3960"/>
    </location>
</feature>
<dbReference type="InterPro" id="IPR000409">
    <property type="entry name" value="BEACH_dom"/>
</dbReference>
<dbReference type="InterPro" id="IPR011993">
    <property type="entry name" value="PH-like_dom_sf"/>
</dbReference>
<keyword evidence="1 3" id="KW-0853">WD repeat</keyword>
<dbReference type="CDD" id="cd06071">
    <property type="entry name" value="Beach"/>
    <property type="match status" value="1"/>
</dbReference>
<dbReference type="InterPro" id="IPR036322">
    <property type="entry name" value="WD40_repeat_dom_sf"/>
</dbReference>
<feature type="region of interest" description="Disordered" evidence="4">
    <location>
        <begin position="2250"/>
        <end position="2297"/>
    </location>
</feature>
<evidence type="ECO:0000256" key="3">
    <source>
        <dbReference type="PROSITE-ProRule" id="PRU00221"/>
    </source>
</evidence>
<feature type="compositionally biased region" description="Polar residues" evidence="4">
    <location>
        <begin position="1387"/>
        <end position="1396"/>
    </location>
</feature>
<keyword evidence="9" id="KW-1185">Reference proteome</keyword>
<dbReference type="InterPro" id="IPR001680">
    <property type="entry name" value="WD40_rpt"/>
</dbReference>
<dbReference type="SMART" id="SM01026">
    <property type="entry name" value="Beach"/>
    <property type="match status" value="1"/>
</dbReference>
<organism evidence="8 9">
    <name type="scientific">Paralvinella palmiformis</name>
    <dbReference type="NCBI Taxonomy" id="53620"/>
    <lineage>
        <taxon>Eukaryota</taxon>
        <taxon>Metazoa</taxon>
        <taxon>Spiralia</taxon>
        <taxon>Lophotrochozoa</taxon>
        <taxon>Annelida</taxon>
        <taxon>Polychaeta</taxon>
        <taxon>Sedentaria</taxon>
        <taxon>Canalipalpata</taxon>
        <taxon>Terebellida</taxon>
        <taxon>Terebelliformia</taxon>
        <taxon>Alvinellidae</taxon>
        <taxon>Paralvinella</taxon>
    </lineage>
</organism>
<feature type="region of interest" description="Disordered" evidence="4">
    <location>
        <begin position="217"/>
        <end position="240"/>
    </location>
</feature>
<feature type="compositionally biased region" description="Low complexity" evidence="4">
    <location>
        <begin position="2279"/>
        <end position="2293"/>
    </location>
</feature>
<feature type="compositionally biased region" description="Polar residues" evidence="4">
    <location>
        <begin position="2792"/>
        <end position="2816"/>
    </location>
</feature>
<evidence type="ECO:0000256" key="4">
    <source>
        <dbReference type="SAM" id="MobiDB-lite"/>
    </source>
</evidence>
<evidence type="ECO:0000313" key="8">
    <source>
        <dbReference type="EMBL" id="KAK2142943.1"/>
    </source>
</evidence>
<keyword evidence="2" id="KW-0677">Repeat</keyword>
<comment type="caution">
    <text evidence="8">The sequence shown here is derived from an EMBL/GenBank/DDBJ whole genome shotgun (WGS) entry which is preliminary data.</text>
</comment>
<dbReference type="SUPFAM" id="SSF50978">
    <property type="entry name" value="WD40 repeat-like"/>
    <property type="match status" value="1"/>
</dbReference>
<dbReference type="Pfam" id="PF00400">
    <property type="entry name" value="WD40"/>
    <property type="match status" value="2"/>
</dbReference>
<dbReference type="EMBL" id="JAODUP010000895">
    <property type="protein sequence ID" value="KAK2142943.1"/>
    <property type="molecule type" value="Genomic_DNA"/>
</dbReference>
<evidence type="ECO:0000259" key="6">
    <source>
        <dbReference type="PROSITE" id="PS50197"/>
    </source>
</evidence>
<name>A0AAD9MSW8_9ANNE</name>
<feature type="domain" description="BEACH" evidence="6">
    <location>
        <begin position="3272"/>
        <end position="3570"/>
    </location>
</feature>
<dbReference type="PANTHER" id="PTHR13743">
    <property type="entry name" value="BEIGE/BEACH-RELATED"/>
    <property type="match status" value="1"/>
</dbReference>
<dbReference type="InterPro" id="IPR015943">
    <property type="entry name" value="WD40/YVTN_repeat-like_dom_sf"/>
</dbReference>
<proteinExistence type="predicted"/>
<feature type="compositionally biased region" description="Low complexity" evidence="4">
    <location>
        <begin position="225"/>
        <end position="237"/>
    </location>
</feature>
<protein>
    <recommendedName>
        <fullName evidence="10">Lysosomal-trafficking regulator</fullName>
    </recommendedName>
</protein>
<dbReference type="SUPFAM" id="SSF50729">
    <property type="entry name" value="PH domain-like"/>
    <property type="match status" value="1"/>
</dbReference>
<feature type="transmembrane region" description="Helical" evidence="5">
    <location>
        <begin position="3752"/>
        <end position="3773"/>
    </location>
</feature>
<evidence type="ECO:0000313" key="9">
    <source>
        <dbReference type="Proteomes" id="UP001208570"/>
    </source>
</evidence>
<gene>
    <name evidence="8" type="ORF">LSH36_895g01083</name>
</gene>
<dbReference type="Proteomes" id="UP001208570">
    <property type="component" value="Unassembled WGS sequence"/>
</dbReference>
<dbReference type="Gene3D" id="2.30.29.30">
    <property type="entry name" value="Pleckstrin-homology domain (PH domain)/Phosphotyrosine-binding domain (PTB)"/>
    <property type="match status" value="1"/>
</dbReference>
<keyword evidence="5" id="KW-0472">Membrane</keyword>
<feature type="region of interest" description="Disordered" evidence="4">
    <location>
        <begin position="2780"/>
        <end position="2816"/>
    </location>
</feature>
<dbReference type="CDD" id="cd01201">
    <property type="entry name" value="PH_BEACH"/>
    <property type="match status" value="1"/>
</dbReference>
<dbReference type="PANTHER" id="PTHR13743:SF86">
    <property type="entry name" value="LYSOSOMAL-TRAFFICKING REGULATOR"/>
    <property type="match status" value="1"/>
</dbReference>
<dbReference type="SMART" id="SM00320">
    <property type="entry name" value="WD40"/>
    <property type="match status" value="4"/>
</dbReference>
<dbReference type="PROSITE" id="PS51783">
    <property type="entry name" value="PH_BEACH"/>
    <property type="match status" value="1"/>
</dbReference>
<evidence type="ECO:0008006" key="10">
    <source>
        <dbReference type="Google" id="ProtNLM"/>
    </source>
</evidence>
<dbReference type="Gene3D" id="1.10.1540.10">
    <property type="entry name" value="BEACH domain"/>
    <property type="match status" value="1"/>
</dbReference>
<dbReference type="PROSITE" id="PS50294">
    <property type="entry name" value="WD_REPEATS_REGION"/>
    <property type="match status" value="1"/>
</dbReference>
<keyword evidence="5" id="KW-0812">Transmembrane</keyword>
<feature type="region of interest" description="Disordered" evidence="4">
    <location>
        <begin position="1373"/>
        <end position="1419"/>
    </location>
</feature>
<evidence type="ECO:0000259" key="7">
    <source>
        <dbReference type="PROSITE" id="PS51783"/>
    </source>
</evidence>
<feature type="compositionally biased region" description="Basic and acidic residues" evidence="4">
    <location>
        <begin position="2366"/>
        <end position="2377"/>
    </location>
</feature>
<dbReference type="Gene3D" id="2.130.10.10">
    <property type="entry name" value="YVTN repeat-like/Quinoprotein amine dehydrogenase"/>
    <property type="match status" value="2"/>
</dbReference>
<dbReference type="FunFam" id="1.10.1540.10:FF:000001">
    <property type="entry name" value="neurobeachin isoform X1"/>
    <property type="match status" value="1"/>
</dbReference>
<feature type="region of interest" description="Disordered" evidence="4">
    <location>
        <begin position="2341"/>
        <end position="2390"/>
    </location>
</feature>
<dbReference type="SUPFAM" id="SSF81837">
    <property type="entry name" value="BEACH domain"/>
    <property type="match status" value="1"/>
</dbReference>
<evidence type="ECO:0000256" key="5">
    <source>
        <dbReference type="SAM" id="Phobius"/>
    </source>
</evidence>